<dbReference type="Proteomes" id="UP000800235">
    <property type="component" value="Unassembled WGS sequence"/>
</dbReference>
<keyword evidence="1" id="KW-0175">Coiled coil</keyword>
<evidence type="ECO:0000313" key="3">
    <source>
        <dbReference type="Proteomes" id="UP000800235"/>
    </source>
</evidence>
<dbReference type="AlphaFoldDB" id="A0A9P4NI98"/>
<evidence type="ECO:0000256" key="1">
    <source>
        <dbReference type="SAM" id="Coils"/>
    </source>
</evidence>
<name>A0A9P4NI98_9PEZI</name>
<comment type="caution">
    <text evidence="2">The sequence shown here is derived from an EMBL/GenBank/DDBJ whole genome shotgun (WGS) entry which is preliminary data.</text>
</comment>
<gene>
    <name evidence="2" type="ORF">EJ08DRAFT_653105</name>
</gene>
<organism evidence="2 3">
    <name type="scientific">Tothia fuscella</name>
    <dbReference type="NCBI Taxonomy" id="1048955"/>
    <lineage>
        <taxon>Eukaryota</taxon>
        <taxon>Fungi</taxon>
        <taxon>Dikarya</taxon>
        <taxon>Ascomycota</taxon>
        <taxon>Pezizomycotina</taxon>
        <taxon>Dothideomycetes</taxon>
        <taxon>Pleosporomycetidae</taxon>
        <taxon>Venturiales</taxon>
        <taxon>Cylindrosympodiaceae</taxon>
        <taxon>Tothia</taxon>
    </lineage>
</organism>
<reference evidence="2" key="1">
    <citation type="journal article" date="2020" name="Stud. Mycol.">
        <title>101 Dothideomycetes genomes: a test case for predicting lifestyles and emergence of pathogens.</title>
        <authorList>
            <person name="Haridas S."/>
            <person name="Albert R."/>
            <person name="Binder M."/>
            <person name="Bloem J."/>
            <person name="Labutti K."/>
            <person name="Salamov A."/>
            <person name="Andreopoulos B."/>
            <person name="Baker S."/>
            <person name="Barry K."/>
            <person name="Bills G."/>
            <person name="Bluhm B."/>
            <person name="Cannon C."/>
            <person name="Castanera R."/>
            <person name="Culley D."/>
            <person name="Daum C."/>
            <person name="Ezra D."/>
            <person name="Gonzalez J."/>
            <person name="Henrissat B."/>
            <person name="Kuo A."/>
            <person name="Liang C."/>
            <person name="Lipzen A."/>
            <person name="Lutzoni F."/>
            <person name="Magnuson J."/>
            <person name="Mondo S."/>
            <person name="Nolan M."/>
            <person name="Ohm R."/>
            <person name="Pangilinan J."/>
            <person name="Park H.-J."/>
            <person name="Ramirez L."/>
            <person name="Alfaro M."/>
            <person name="Sun H."/>
            <person name="Tritt A."/>
            <person name="Yoshinaga Y."/>
            <person name="Zwiers L.-H."/>
            <person name="Turgeon B."/>
            <person name="Goodwin S."/>
            <person name="Spatafora J."/>
            <person name="Crous P."/>
            <person name="Grigoriev I."/>
        </authorList>
    </citation>
    <scope>NUCLEOTIDE SEQUENCE</scope>
    <source>
        <strain evidence="2">CBS 130266</strain>
    </source>
</reference>
<keyword evidence="3" id="KW-1185">Reference proteome</keyword>
<protein>
    <submittedName>
        <fullName evidence="2">Uncharacterized protein</fullName>
    </submittedName>
</protein>
<evidence type="ECO:0000313" key="2">
    <source>
        <dbReference type="EMBL" id="KAF2422633.1"/>
    </source>
</evidence>
<feature type="coiled-coil region" evidence="1">
    <location>
        <begin position="62"/>
        <end position="96"/>
    </location>
</feature>
<sequence length="125" mass="14054">MPMSLAFASSHSHGHGNSCSSSNNFAFAASGGCCAFAANSCNDHHAHTISRRPSTSHFRKQLKEREEKIDEIKKRIKSLTEQKDALEKEVDTLLTEGSRKKFYVVEEAPSRSRRYAYSVESELWS</sequence>
<accession>A0A9P4NI98</accession>
<proteinExistence type="predicted"/>
<dbReference type="EMBL" id="MU007089">
    <property type="protein sequence ID" value="KAF2422633.1"/>
    <property type="molecule type" value="Genomic_DNA"/>
</dbReference>